<protein>
    <submittedName>
        <fullName evidence="2">Uncharacterized protein</fullName>
    </submittedName>
</protein>
<name>A0A4Q4T8E4_9PEZI</name>
<dbReference type="OrthoDB" id="4670922at2759"/>
<evidence type="ECO:0000313" key="2">
    <source>
        <dbReference type="EMBL" id="RYP00666.1"/>
    </source>
</evidence>
<keyword evidence="3" id="KW-1185">Reference proteome</keyword>
<dbReference type="AlphaFoldDB" id="A0A4Q4T8E4"/>
<feature type="compositionally biased region" description="Basic and acidic residues" evidence="1">
    <location>
        <begin position="1"/>
        <end position="19"/>
    </location>
</feature>
<dbReference type="EMBL" id="QJNU01000380">
    <property type="protein sequence ID" value="RYP00666.1"/>
    <property type="molecule type" value="Genomic_DNA"/>
</dbReference>
<reference evidence="2 3" key="1">
    <citation type="submission" date="2018-06" db="EMBL/GenBank/DDBJ databases">
        <title>Complete Genomes of Monosporascus.</title>
        <authorList>
            <person name="Robinson A.J."/>
            <person name="Natvig D.O."/>
        </authorList>
    </citation>
    <scope>NUCLEOTIDE SEQUENCE [LARGE SCALE GENOMIC DNA]</scope>
    <source>
        <strain evidence="2 3">CBS 110550</strain>
    </source>
</reference>
<comment type="caution">
    <text evidence="2">The sequence shown here is derived from an EMBL/GenBank/DDBJ whole genome shotgun (WGS) entry which is preliminary data.</text>
</comment>
<feature type="compositionally biased region" description="Acidic residues" evidence="1">
    <location>
        <begin position="20"/>
        <end position="30"/>
    </location>
</feature>
<accession>A0A4Q4T8E4</accession>
<evidence type="ECO:0000256" key="1">
    <source>
        <dbReference type="SAM" id="MobiDB-lite"/>
    </source>
</evidence>
<dbReference type="Proteomes" id="UP000293360">
    <property type="component" value="Unassembled WGS sequence"/>
</dbReference>
<sequence length="106" mass="11946">MADGCNKELEDQHPKRNFEIESDQTGETEETSNPWIFLLAILLTPVDENVDTSVKTYERVGGLNDWIDPSEAFGAAITAALKIFWDPVEKQAKPGTERARTRIRIV</sequence>
<evidence type="ECO:0000313" key="3">
    <source>
        <dbReference type="Proteomes" id="UP000293360"/>
    </source>
</evidence>
<feature type="region of interest" description="Disordered" evidence="1">
    <location>
        <begin position="1"/>
        <end position="30"/>
    </location>
</feature>
<organism evidence="2 3">
    <name type="scientific">Monosporascus ibericus</name>
    <dbReference type="NCBI Taxonomy" id="155417"/>
    <lineage>
        <taxon>Eukaryota</taxon>
        <taxon>Fungi</taxon>
        <taxon>Dikarya</taxon>
        <taxon>Ascomycota</taxon>
        <taxon>Pezizomycotina</taxon>
        <taxon>Sordariomycetes</taxon>
        <taxon>Xylariomycetidae</taxon>
        <taxon>Xylariales</taxon>
        <taxon>Xylariales incertae sedis</taxon>
        <taxon>Monosporascus</taxon>
    </lineage>
</organism>
<gene>
    <name evidence="2" type="ORF">DL764_006440</name>
</gene>
<proteinExistence type="predicted"/>